<feature type="domain" description="HTH tetR-type" evidence="5">
    <location>
        <begin position="22"/>
        <end position="82"/>
    </location>
</feature>
<accession>A0ABV7YK88</accession>
<dbReference type="InterPro" id="IPR036271">
    <property type="entry name" value="Tet_transcr_reg_TetR-rel_C_sf"/>
</dbReference>
<evidence type="ECO:0000313" key="7">
    <source>
        <dbReference type="Proteomes" id="UP001595699"/>
    </source>
</evidence>
<dbReference type="InterPro" id="IPR001647">
    <property type="entry name" value="HTH_TetR"/>
</dbReference>
<dbReference type="SUPFAM" id="SSF48498">
    <property type="entry name" value="Tetracyclin repressor-like, C-terminal domain"/>
    <property type="match status" value="1"/>
</dbReference>
<dbReference type="InterPro" id="IPR004111">
    <property type="entry name" value="Repressor_TetR_C"/>
</dbReference>
<organism evidence="6 7">
    <name type="scientific">Tenggerimyces flavus</name>
    <dbReference type="NCBI Taxonomy" id="1708749"/>
    <lineage>
        <taxon>Bacteria</taxon>
        <taxon>Bacillati</taxon>
        <taxon>Actinomycetota</taxon>
        <taxon>Actinomycetes</taxon>
        <taxon>Propionibacteriales</taxon>
        <taxon>Nocardioidaceae</taxon>
        <taxon>Tenggerimyces</taxon>
    </lineage>
</organism>
<dbReference type="SUPFAM" id="SSF46689">
    <property type="entry name" value="Homeodomain-like"/>
    <property type="match status" value="1"/>
</dbReference>
<name>A0ABV7YK88_9ACTN</name>
<sequence>MTDAAIPPWRERKAKRRAHKAPLSQELIVATALAILGEEGIDNVTMRRVAEALETGPASLYVHVAHKEELHELMYDRVLGEVTLPQPDAARWKDQLKQLLRDQLGAMLQHQGIARVAWTTMVPVGPNALRHGEAILALLHAGGYDEGPAAYAFDALSLYTKAVAYEGSSWQAGDLDQAEAARRGQQVQDYIASLPAESFRYLRDAGKYFNAETAQARFEFGLDMLLGRD</sequence>
<keyword evidence="2 4" id="KW-0238">DNA-binding</keyword>
<reference evidence="7" key="1">
    <citation type="journal article" date="2019" name="Int. J. Syst. Evol. Microbiol.">
        <title>The Global Catalogue of Microorganisms (GCM) 10K type strain sequencing project: providing services to taxonomists for standard genome sequencing and annotation.</title>
        <authorList>
            <consortium name="The Broad Institute Genomics Platform"/>
            <consortium name="The Broad Institute Genome Sequencing Center for Infectious Disease"/>
            <person name="Wu L."/>
            <person name="Ma J."/>
        </authorList>
    </citation>
    <scope>NUCLEOTIDE SEQUENCE [LARGE SCALE GENOMIC DNA]</scope>
    <source>
        <strain evidence="7">CGMCC 4.7241</strain>
    </source>
</reference>
<keyword evidence="7" id="KW-1185">Reference proteome</keyword>
<evidence type="ECO:0000256" key="1">
    <source>
        <dbReference type="ARBA" id="ARBA00023015"/>
    </source>
</evidence>
<dbReference type="Proteomes" id="UP001595699">
    <property type="component" value="Unassembled WGS sequence"/>
</dbReference>
<evidence type="ECO:0000259" key="5">
    <source>
        <dbReference type="PROSITE" id="PS50977"/>
    </source>
</evidence>
<keyword evidence="1" id="KW-0805">Transcription regulation</keyword>
<protein>
    <submittedName>
        <fullName evidence="6">TetR/AcrR family transcriptional regulator</fullName>
    </submittedName>
</protein>
<dbReference type="InterPro" id="IPR050109">
    <property type="entry name" value="HTH-type_TetR-like_transc_reg"/>
</dbReference>
<dbReference type="InterPro" id="IPR009057">
    <property type="entry name" value="Homeodomain-like_sf"/>
</dbReference>
<evidence type="ECO:0000256" key="3">
    <source>
        <dbReference type="ARBA" id="ARBA00023163"/>
    </source>
</evidence>
<evidence type="ECO:0000256" key="2">
    <source>
        <dbReference type="ARBA" id="ARBA00023125"/>
    </source>
</evidence>
<dbReference type="EMBL" id="JBHRZH010000036">
    <property type="protein sequence ID" value="MFC3765214.1"/>
    <property type="molecule type" value="Genomic_DNA"/>
</dbReference>
<gene>
    <name evidence="6" type="ORF">ACFOUW_30570</name>
</gene>
<proteinExistence type="predicted"/>
<dbReference type="Pfam" id="PF00440">
    <property type="entry name" value="TetR_N"/>
    <property type="match status" value="1"/>
</dbReference>
<feature type="DNA-binding region" description="H-T-H motif" evidence="4">
    <location>
        <begin position="45"/>
        <end position="64"/>
    </location>
</feature>
<dbReference type="PANTHER" id="PTHR30055">
    <property type="entry name" value="HTH-TYPE TRANSCRIPTIONAL REGULATOR RUTR"/>
    <property type="match status" value="1"/>
</dbReference>
<dbReference type="Gene3D" id="1.10.357.10">
    <property type="entry name" value="Tetracycline Repressor, domain 2"/>
    <property type="match status" value="1"/>
</dbReference>
<keyword evidence="3" id="KW-0804">Transcription</keyword>
<evidence type="ECO:0000256" key="4">
    <source>
        <dbReference type="PROSITE-ProRule" id="PRU00335"/>
    </source>
</evidence>
<dbReference type="Pfam" id="PF02909">
    <property type="entry name" value="TetR_C_1"/>
    <property type="match status" value="1"/>
</dbReference>
<comment type="caution">
    <text evidence="6">The sequence shown here is derived from an EMBL/GenBank/DDBJ whole genome shotgun (WGS) entry which is preliminary data.</text>
</comment>
<dbReference type="PROSITE" id="PS50977">
    <property type="entry name" value="HTH_TETR_2"/>
    <property type="match status" value="1"/>
</dbReference>
<dbReference type="PANTHER" id="PTHR30055:SF151">
    <property type="entry name" value="TRANSCRIPTIONAL REGULATORY PROTEIN"/>
    <property type="match status" value="1"/>
</dbReference>
<dbReference type="RefSeq" id="WP_205119088.1">
    <property type="nucleotide sequence ID" value="NZ_JAFBCM010000001.1"/>
</dbReference>
<evidence type="ECO:0000313" key="6">
    <source>
        <dbReference type="EMBL" id="MFC3765214.1"/>
    </source>
</evidence>